<keyword evidence="9" id="KW-0812">Transmembrane</keyword>
<dbReference type="PANTHER" id="PTHR19134:SF562">
    <property type="entry name" value="PROTEIN-TYROSINE-PHOSPHATASE"/>
    <property type="match status" value="1"/>
</dbReference>
<keyword evidence="6" id="KW-0904">Protein phosphatase</keyword>
<reference evidence="13 14" key="1">
    <citation type="submission" date="2024-04" db="EMBL/GenBank/DDBJ databases">
        <authorList>
            <consortium name="Genoscope - CEA"/>
            <person name="William W."/>
        </authorList>
    </citation>
    <scope>NUCLEOTIDE SEQUENCE [LARGE SCALE GENOMIC DNA]</scope>
</reference>
<dbReference type="GO" id="GO:0046872">
    <property type="term" value="F:metal ion binding"/>
    <property type="evidence" value="ECO:0007669"/>
    <property type="project" value="UniProtKB-KW"/>
</dbReference>
<dbReference type="SUPFAM" id="SSF49785">
    <property type="entry name" value="Galactose-binding domain-like"/>
    <property type="match status" value="1"/>
</dbReference>
<comment type="similarity">
    <text evidence="1">Belongs to the protein-tyrosine phosphatase family.</text>
</comment>
<dbReference type="SMART" id="SM00404">
    <property type="entry name" value="PTPc_motif"/>
    <property type="match status" value="2"/>
</dbReference>
<dbReference type="Gene3D" id="2.60.120.260">
    <property type="entry name" value="Galactose-binding domain-like"/>
    <property type="match status" value="1"/>
</dbReference>
<evidence type="ECO:0000256" key="10">
    <source>
        <dbReference type="SAM" id="SignalP"/>
    </source>
</evidence>
<evidence type="ECO:0000313" key="13">
    <source>
        <dbReference type="EMBL" id="CAL1536340.1"/>
    </source>
</evidence>
<dbReference type="Pfam" id="PF22633">
    <property type="entry name" value="F5_F8_type_C_2"/>
    <property type="match status" value="1"/>
</dbReference>
<evidence type="ECO:0000256" key="4">
    <source>
        <dbReference type="ARBA" id="ARBA00022801"/>
    </source>
</evidence>
<dbReference type="EMBL" id="CAXITT010000227">
    <property type="protein sequence ID" value="CAL1536340.1"/>
    <property type="molecule type" value="Genomic_DNA"/>
</dbReference>
<evidence type="ECO:0000256" key="5">
    <source>
        <dbReference type="ARBA" id="ARBA00022837"/>
    </source>
</evidence>
<feature type="signal peptide" evidence="10">
    <location>
        <begin position="1"/>
        <end position="25"/>
    </location>
</feature>
<accession>A0AAV2HS19</accession>
<dbReference type="Gene3D" id="3.90.190.10">
    <property type="entry name" value="Protein tyrosine phosphatase superfamily"/>
    <property type="match status" value="2"/>
</dbReference>
<dbReference type="EC" id="3.1.3.48" evidence="2"/>
<proteinExistence type="inferred from homology"/>
<feature type="domain" description="Tyrosine-protein phosphatase" evidence="11">
    <location>
        <begin position="615"/>
        <end position="867"/>
    </location>
</feature>
<evidence type="ECO:0000259" key="12">
    <source>
        <dbReference type="PROSITE" id="PS50056"/>
    </source>
</evidence>
<evidence type="ECO:0000256" key="6">
    <source>
        <dbReference type="ARBA" id="ARBA00022912"/>
    </source>
</evidence>
<feature type="domain" description="Tyrosine-protein phosphatase" evidence="11">
    <location>
        <begin position="944"/>
        <end position="1174"/>
    </location>
</feature>
<dbReference type="SMART" id="SM00607">
    <property type="entry name" value="FTP"/>
    <property type="match status" value="1"/>
</dbReference>
<dbReference type="FunFam" id="3.90.190.10:FF:000102">
    <property type="entry name" value="Receptor-type tyrosine-protein phosphatase"/>
    <property type="match status" value="1"/>
</dbReference>
<dbReference type="Pfam" id="PF00102">
    <property type="entry name" value="Y_phosphatase"/>
    <property type="match status" value="2"/>
</dbReference>
<keyword evidence="3" id="KW-0479">Metal-binding</keyword>
<dbReference type="Proteomes" id="UP001497497">
    <property type="component" value="Unassembled WGS sequence"/>
</dbReference>
<feature type="chain" id="PRO_5043763408" description="protein-tyrosine-phosphatase" evidence="10">
    <location>
        <begin position="26"/>
        <end position="1213"/>
    </location>
</feature>
<dbReference type="CDD" id="cd00047">
    <property type="entry name" value="PTPc"/>
    <property type="match status" value="1"/>
</dbReference>
<evidence type="ECO:0000259" key="11">
    <source>
        <dbReference type="PROSITE" id="PS50055"/>
    </source>
</evidence>
<dbReference type="InterPro" id="IPR050348">
    <property type="entry name" value="Protein-Tyr_Phosphatase"/>
</dbReference>
<dbReference type="InterPro" id="IPR029021">
    <property type="entry name" value="Prot-tyrosine_phosphatase-like"/>
</dbReference>
<comment type="catalytic activity">
    <reaction evidence="8">
        <text>O-phospho-L-tyrosyl-[protein] + H2O = L-tyrosyl-[protein] + phosphate</text>
        <dbReference type="Rhea" id="RHEA:10684"/>
        <dbReference type="Rhea" id="RHEA-COMP:10136"/>
        <dbReference type="Rhea" id="RHEA-COMP:20101"/>
        <dbReference type="ChEBI" id="CHEBI:15377"/>
        <dbReference type="ChEBI" id="CHEBI:43474"/>
        <dbReference type="ChEBI" id="CHEBI:46858"/>
        <dbReference type="ChEBI" id="CHEBI:61978"/>
        <dbReference type="EC" id="3.1.3.48"/>
    </reaction>
</comment>
<dbReference type="InterPro" id="IPR000242">
    <property type="entry name" value="PTP_cat"/>
</dbReference>
<dbReference type="GO" id="GO:0008045">
    <property type="term" value="P:motor neuron axon guidance"/>
    <property type="evidence" value="ECO:0007669"/>
    <property type="project" value="TreeGrafter"/>
</dbReference>
<keyword evidence="10" id="KW-0732">Signal</keyword>
<keyword evidence="14" id="KW-1185">Reference proteome</keyword>
<dbReference type="AlphaFoldDB" id="A0AAV2HS19"/>
<sequence>MSGEKKRQCCIKVFFMAAILSSVNGVSDFEASYICHCADQTCPEDGHCSKCASGWFGPACQYENLARDNSSQRVTDEDDESCEDGRKSVEVALNGNYSFTWLRLVFQQNETLTDEVFSVAFKDTSQQTVDCSKSQMFRVDDWTRDIFCDITDMVQSVTINWQREKSVCSLYISGGRNVAIKQQAVQSSDYGQNVASNAVNGDREKNIDANSCTHTNKDLNPSWTLTLKSKKSVNRYVIVNRDSNSDRLIGFTLQSYDMMDQYQPVFVCTDRSDQAKPEYTIVSTTHTIQIVKISLAVQEFLTLCEVEVFGDSVCESGMYGRECENTCNCENTTESCFVATGGCPSGCAAGFYGEDCYVECPTGRWGVDCLRSCSDSCYNNVCNSTNGDCLEGCMAFTDPPKCHNPCGTNSYGHNCSFNCPLNCYNNECNTLTGLCESCILGYQGPGCESVCNTTSWGPACNNNCNVHCIAMNDTAQALCHHVTGVCTLGCMAGYDDCGNGGLAKSTTGLSDETLLIVIIVPAAVVLLLVIFIIAGAIFLRRRRGNLKRHMDTVTIHSNDASTSTTVIIKDQTLTESTTEGVKTSHETYYNATVETTSISVKNLNSFMRSHDQMYFADQFNRIPDPKDVSMENGYSEENKKKNRYKNICTYDHSRVHLEINTDKNEGSYINASYVASYNKNEKFIASQGPNELILNDFLRMLWEQNVEKVVMLTNLIEEGKAKCEKYWPEEDETVFGDIKVRLTTTDVYADYTIRQLELVKKGKPSQHLTQFHFTSWPDKGVPTSPWGLVGFEQKVASCPTTRPILVHCSAGVGRTGTFIALQNVIKQAEQTGEVDFFNTVAKLREDRIFMIQTPEQYEFLHKATQVALICLKTTVKASDISIRIRFLESTSLTGRTEMNTEYEAISSVIEDINNRNIEFYDSDDGDFHDGNVYQNNTVAAPDTKNRHPSVKPAKTNRVRLMYVSQERGSYINAVLIPSFRKQSQQILTQLPMPTTVGDFWRMVEQYRVSLIVSFDTSPGSTDQTIGRYMPEDPDHQITIGNMEIRKNTGQRGGNWEDQKLTIKTKSSHISAHQEDFHATHLRCTEPELQPKDWLSFVKQVRSYNAEVDGSIVFMCRNGATYSGIACVLTNLMDRLDHDLCLSVPLVVGAVKSIRPQVIHTLDQYKTIYAVMKLYNESSPVYNTYDLINNKSLSKQSVETANGIYLNSAEARSQ</sequence>
<feature type="transmembrane region" description="Helical" evidence="9">
    <location>
        <begin position="514"/>
        <end position="539"/>
    </location>
</feature>
<dbReference type="PROSITE" id="PS50056">
    <property type="entry name" value="TYR_PHOSPHATASE_2"/>
    <property type="match status" value="2"/>
</dbReference>
<evidence type="ECO:0000313" key="14">
    <source>
        <dbReference type="Proteomes" id="UP001497497"/>
    </source>
</evidence>
<feature type="domain" description="Tyrosine specific protein phosphatases" evidence="12">
    <location>
        <begin position="1091"/>
        <end position="1165"/>
    </location>
</feature>
<dbReference type="PROSITE" id="PS00383">
    <property type="entry name" value="TYR_PHOSPHATASE_1"/>
    <property type="match status" value="1"/>
</dbReference>
<dbReference type="PANTHER" id="PTHR19134">
    <property type="entry name" value="RECEPTOR-TYPE TYROSINE-PROTEIN PHOSPHATASE"/>
    <property type="match status" value="1"/>
</dbReference>
<dbReference type="PROSITE" id="PS50055">
    <property type="entry name" value="TYR_PHOSPHATASE_PTP"/>
    <property type="match status" value="2"/>
</dbReference>
<dbReference type="GO" id="GO:0004725">
    <property type="term" value="F:protein tyrosine phosphatase activity"/>
    <property type="evidence" value="ECO:0007669"/>
    <property type="project" value="UniProtKB-EC"/>
</dbReference>
<evidence type="ECO:0000256" key="9">
    <source>
        <dbReference type="SAM" id="Phobius"/>
    </source>
</evidence>
<dbReference type="SUPFAM" id="SSF52799">
    <property type="entry name" value="(Phosphotyrosine protein) phosphatases II"/>
    <property type="match status" value="2"/>
</dbReference>
<evidence type="ECO:0000256" key="1">
    <source>
        <dbReference type="ARBA" id="ARBA00009580"/>
    </source>
</evidence>
<protein>
    <recommendedName>
        <fullName evidence="2">protein-tyrosine-phosphatase</fullName>
        <ecNumber evidence="2">3.1.3.48</ecNumber>
    </recommendedName>
</protein>
<dbReference type="InterPro" id="IPR003595">
    <property type="entry name" value="Tyr_Pase_cat"/>
</dbReference>
<keyword evidence="7" id="KW-1015">Disulfide bond</keyword>
<name>A0AAV2HS19_LYMST</name>
<dbReference type="InterPro" id="IPR006585">
    <property type="entry name" value="FTP1"/>
</dbReference>
<evidence type="ECO:0000256" key="2">
    <source>
        <dbReference type="ARBA" id="ARBA00013064"/>
    </source>
</evidence>
<dbReference type="Gene3D" id="2.170.300.10">
    <property type="entry name" value="Tie2 ligand-binding domain superfamily"/>
    <property type="match status" value="1"/>
</dbReference>
<keyword evidence="4" id="KW-0378">Hydrolase</keyword>
<dbReference type="SMART" id="SM00194">
    <property type="entry name" value="PTPc"/>
    <property type="match status" value="2"/>
</dbReference>
<keyword evidence="9" id="KW-0472">Membrane</keyword>
<dbReference type="PRINTS" id="PR00700">
    <property type="entry name" value="PRTYPHPHTASE"/>
</dbReference>
<organism evidence="13 14">
    <name type="scientific">Lymnaea stagnalis</name>
    <name type="common">Great pond snail</name>
    <name type="synonym">Helix stagnalis</name>
    <dbReference type="NCBI Taxonomy" id="6523"/>
    <lineage>
        <taxon>Eukaryota</taxon>
        <taxon>Metazoa</taxon>
        <taxon>Spiralia</taxon>
        <taxon>Lophotrochozoa</taxon>
        <taxon>Mollusca</taxon>
        <taxon>Gastropoda</taxon>
        <taxon>Heterobranchia</taxon>
        <taxon>Euthyneura</taxon>
        <taxon>Panpulmonata</taxon>
        <taxon>Hygrophila</taxon>
        <taxon>Lymnaeoidea</taxon>
        <taxon>Lymnaeidae</taxon>
        <taxon>Lymnaea</taxon>
    </lineage>
</organism>
<dbReference type="InterPro" id="IPR000387">
    <property type="entry name" value="Tyr_Pase_dom"/>
</dbReference>
<dbReference type="InterPro" id="IPR016130">
    <property type="entry name" value="Tyr_Pase_AS"/>
</dbReference>
<keyword evidence="9" id="KW-1133">Transmembrane helix</keyword>
<evidence type="ECO:0000256" key="3">
    <source>
        <dbReference type="ARBA" id="ARBA00022723"/>
    </source>
</evidence>
<gene>
    <name evidence="13" type="ORF">GSLYS_00010253001</name>
</gene>
<keyword evidence="5" id="KW-0106">Calcium</keyword>
<dbReference type="InterPro" id="IPR008979">
    <property type="entry name" value="Galactose-bd-like_sf"/>
</dbReference>
<evidence type="ECO:0000256" key="7">
    <source>
        <dbReference type="ARBA" id="ARBA00023157"/>
    </source>
</evidence>
<evidence type="ECO:0000256" key="8">
    <source>
        <dbReference type="ARBA" id="ARBA00051722"/>
    </source>
</evidence>
<feature type="domain" description="Tyrosine specific protein phosphatases" evidence="12">
    <location>
        <begin position="803"/>
        <end position="858"/>
    </location>
</feature>
<comment type="caution">
    <text evidence="13">The sequence shown here is derived from an EMBL/GenBank/DDBJ whole genome shotgun (WGS) entry which is preliminary data.</text>
</comment>